<dbReference type="AlphaFoldDB" id="A0A1Y1XTI9"/>
<accession>A0A1Y1XTI9</accession>
<dbReference type="EMBL" id="MCFE01000480">
    <property type="protein sequence ID" value="ORX89050.1"/>
    <property type="molecule type" value="Genomic_DNA"/>
</dbReference>
<reference evidence="1 2" key="1">
    <citation type="submission" date="2016-07" db="EMBL/GenBank/DDBJ databases">
        <title>Pervasive Adenine N6-methylation of Active Genes in Fungi.</title>
        <authorList>
            <consortium name="DOE Joint Genome Institute"/>
            <person name="Mondo S.J."/>
            <person name="Dannebaum R.O."/>
            <person name="Kuo R.C."/>
            <person name="Labutti K."/>
            <person name="Haridas S."/>
            <person name="Kuo A."/>
            <person name="Salamov A."/>
            <person name="Ahrendt S.R."/>
            <person name="Lipzen A."/>
            <person name="Sullivan W."/>
            <person name="Andreopoulos W.B."/>
            <person name="Clum A."/>
            <person name="Lindquist E."/>
            <person name="Daum C."/>
            <person name="Ramamoorthy G.K."/>
            <person name="Gryganskyi A."/>
            <person name="Culley D."/>
            <person name="Magnuson J.K."/>
            <person name="James T.Y."/>
            <person name="O'Malley M.A."/>
            <person name="Stajich J.E."/>
            <person name="Spatafora J.W."/>
            <person name="Visel A."/>
            <person name="Grigoriev I.V."/>
        </authorList>
    </citation>
    <scope>NUCLEOTIDE SEQUENCE [LARGE SCALE GENOMIC DNA]</scope>
    <source>
        <strain evidence="1 2">CBS 931.73</strain>
    </source>
</reference>
<proteinExistence type="predicted"/>
<name>A0A1Y1XTI9_9FUNG</name>
<dbReference type="InParanoid" id="A0A1Y1XTI9"/>
<gene>
    <name evidence="1" type="ORF">K493DRAFT_72355</name>
</gene>
<evidence type="ECO:0000313" key="2">
    <source>
        <dbReference type="Proteomes" id="UP000193498"/>
    </source>
</evidence>
<evidence type="ECO:0000313" key="1">
    <source>
        <dbReference type="EMBL" id="ORX89050.1"/>
    </source>
</evidence>
<comment type="caution">
    <text evidence="1">The sequence shown here is derived from an EMBL/GenBank/DDBJ whole genome shotgun (WGS) entry which is preliminary data.</text>
</comment>
<protein>
    <submittedName>
        <fullName evidence="1">Uncharacterized protein</fullName>
    </submittedName>
</protein>
<dbReference type="Proteomes" id="UP000193498">
    <property type="component" value="Unassembled WGS sequence"/>
</dbReference>
<keyword evidence="2" id="KW-1185">Reference proteome</keyword>
<organism evidence="1 2">
    <name type="scientific">Basidiobolus meristosporus CBS 931.73</name>
    <dbReference type="NCBI Taxonomy" id="1314790"/>
    <lineage>
        <taxon>Eukaryota</taxon>
        <taxon>Fungi</taxon>
        <taxon>Fungi incertae sedis</taxon>
        <taxon>Zoopagomycota</taxon>
        <taxon>Entomophthoromycotina</taxon>
        <taxon>Basidiobolomycetes</taxon>
        <taxon>Basidiobolales</taxon>
        <taxon>Basidiobolaceae</taxon>
        <taxon>Basidiobolus</taxon>
    </lineage>
</organism>
<sequence length="86" mass="9357">MRLLSSRRRLFILLATLPRIMKPLGPTKTFSIESTIGYFDSDLQAVIAGNATMVTGKSTIVQVTNLTKVSPHLPAADAQPPQGHLR</sequence>